<organism evidence="8 11">
    <name type="scientific">Faecalibacterium prausnitzii</name>
    <dbReference type="NCBI Taxonomy" id="853"/>
    <lineage>
        <taxon>Bacteria</taxon>
        <taxon>Bacillati</taxon>
        <taxon>Bacillota</taxon>
        <taxon>Clostridia</taxon>
        <taxon>Eubacteriales</taxon>
        <taxon>Oscillospiraceae</taxon>
        <taxon>Faecalibacterium</taxon>
    </lineage>
</organism>
<evidence type="ECO:0000313" key="13">
    <source>
        <dbReference type="Proteomes" id="UP000462091"/>
    </source>
</evidence>
<reference evidence="8 11" key="1">
    <citation type="submission" date="2015-09" db="EMBL/GenBank/DDBJ databases">
        <authorList>
            <consortium name="Pathogen Informatics"/>
        </authorList>
    </citation>
    <scope>NUCLEOTIDE SEQUENCE [LARGE SCALE GENOMIC DNA]</scope>
    <source>
        <strain evidence="8 11">2789STDY5834970</strain>
    </source>
</reference>
<keyword evidence="3 6" id="KW-0547">Nucleotide-binding</keyword>
<keyword evidence="5 6" id="KW-0067">ATP-binding</keyword>
<keyword evidence="6" id="KW-0423">Lactose metabolism</keyword>
<protein>
    <recommendedName>
        <fullName evidence="6">Tagatose-6-phosphate kinase</fullName>
        <ecNumber evidence="6">2.7.1.144</ecNumber>
    </recommendedName>
</protein>
<dbReference type="AlphaFoldDB" id="A0A173TE55"/>
<reference evidence="9 13" key="4">
    <citation type="journal article" date="2019" name="Nat. Med.">
        <title>A library of human gut bacterial isolates paired with longitudinal multiomics data enables mechanistic microbiome research.</title>
        <authorList>
            <person name="Poyet M."/>
            <person name="Groussin M."/>
            <person name="Gibbons S.M."/>
            <person name="Avila-Pacheco J."/>
            <person name="Jiang X."/>
            <person name="Kearney S.M."/>
            <person name="Perrotta A.R."/>
            <person name="Berdy B."/>
            <person name="Zhao S."/>
            <person name="Lieberman T.D."/>
            <person name="Swanson P.K."/>
            <person name="Smith M."/>
            <person name="Roesemann S."/>
            <person name="Alexander J.E."/>
            <person name="Rich S.A."/>
            <person name="Livny J."/>
            <person name="Vlamakis H."/>
            <person name="Clish C."/>
            <person name="Bullock K."/>
            <person name="Deik A."/>
            <person name="Scott J."/>
            <person name="Pierce K.A."/>
            <person name="Xavier R.J."/>
            <person name="Alm E.J."/>
        </authorList>
    </citation>
    <scope>NUCLEOTIDE SEQUENCE [LARGE SCALE GENOMIC DNA]</scope>
    <source>
        <strain evidence="9 13">BIOML-B1</strain>
    </source>
</reference>
<dbReference type="Proteomes" id="UP000095649">
    <property type="component" value="Unassembled WGS sequence"/>
</dbReference>
<evidence type="ECO:0000313" key="10">
    <source>
        <dbReference type="EMBL" id="PLK29765.1"/>
    </source>
</evidence>
<dbReference type="InterPro" id="IPR011611">
    <property type="entry name" value="PfkB_dom"/>
</dbReference>
<comment type="pathway">
    <text evidence="6">Carbohydrate metabolism; D-tagatose 6-phosphate degradation; D-glyceraldehyde 3-phosphate and glycerone phosphate from D-tagatose 6-phosphate: step 1/2.</text>
</comment>
<dbReference type="EMBL" id="WKQM01000007">
    <property type="protein sequence ID" value="MSC51339.1"/>
    <property type="molecule type" value="Genomic_DNA"/>
</dbReference>
<dbReference type="SUPFAM" id="SSF53613">
    <property type="entry name" value="Ribokinase-like"/>
    <property type="match status" value="1"/>
</dbReference>
<dbReference type="PANTHER" id="PTHR46566:SF2">
    <property type="entry name" value="ATP-DEPENDENT 6-PHOSPHOFRUCTOKINASE ISOZYME 2"/>
    <property type="match status" value="1"/>
</dbReference>
<dbReference type="EMBL" id="NMTS02000030">
    <property type="protein sequence ID" value="PLK29765.1"/>
    <property type="molecule type" value="Genomic_DNA"/>
</dbReference>
<dbReference type="OrthoDB" id="9801219at2"/>
<evidence type="ECO:0000256" key="2">
    <source>
        <dbReference type="ARBA" id="ARBA00022679"/>
    </source>
</evidence>
<dbReference type="GO" id="GO:0005829">
    <property type="term" value="C:cytosol"/>
    <property type="evidence" value="ECO:0007669"/>
    <property type="project" value="TreeGrafter"/>
</dbReference>
<dbReference type="UniPathway" id="UPA00704">
    <property type="reaction ID" value="UER00715"/>
</dbReference>
<accession>A0A173TE55</accession>
<comment type="similarity">
    <text evidence="6">Belongs to the carbohydrate kinase PfkB family. LacC subfamily.</text>
</comment>
<feature type="domain" description="Carbohydrate kinase PfkB" evidence="7">
    <location>
        <begin position="8"/>
        <end position="293"/>
    </location>
</feature>
<evidence type="ECO:0000256" key="1">
    <source>
        <dbReference type="ARBA" id="ARBA00005380"/>
    </source>
</evidence>
<keyword evidence="2 6" id="KW-0808">Transferase</keyword>
<dbReference type="GO" id="GO:2001059">
    <property type="term" value="P:D-tagatose 6-phosphate catabolic process"/>
    <property type="evidence" value="ECO:0007669"/>
    <property type="project" value="UniProtKB-UniPathway"/>
</dbReference>
<dbReference type="Proteomes" id="UP000221015">
    <property type="component" value="Unassembled WGS sequence"/>
</dbReference>
<evidence type="ECO:0000256" key="3">
    <source>
        <dbReference type="ARBA" id="ARBA00022741"/>
    </source>
</evidence>
<evidence type="ECO:0000256" key="5">
    <source>
        <dbReference type="ARBA" id="ARBA00022840"/>
    </source>
</evidence>
<sequence>MHFTTVTANPCIDRTIQVDSVNLGHSHRIQKTICDFSGKGINVSLALTQLGMPVKSVCLSHSDGEAANFFKQKDMDAELIPVPGNVRINIKLFETSTGCMTEFNEKGTPLDCETALDVIRAVKNVLPTTSVLILGGSVPPGFPDDFYYELGKSAQEYDVPFILDASGPLLLNGMEASPVLIKPNEEEYYATFGVHPSVTQEFCASYRQILMEHNIAYGAVSLGEKGALLVTPEAAWYSEPVSVDVKGVQGAGDSMVSGFAYAIAEQHTQGDQLLKMAVSCAHASLELPGTQMCTMAGVEKRFPLTPVKRLCTF</sequence>
<reference evidence="10" key="3">
    <citation type="submission" date="2017-07" db="EMBL/GenBank/DDBJ databases">
        <authorList>
            <person name="Sun Z.S."/>
            <person name="Albrecht U."/>
            <person name="Echele G."/>
            <person name="Lee C.C."/>
        </authorList>
    </citation>
    <scope>NUCLEOTIDE SEQUENCE</scope>
    <source>
        <strain evidence="10">CNCM I 4542</strain>
    </source>
</reference>
<dbReference type="InterPro" id="IPR029056">
    <property type="entry name" value="Ribokinase-like"/>
</dbReference>
<reference evidence="10 12" key="2">
    <citation type="journal article" date="2017" name="Front. Microbiol.">
        <title>New Insights into the Diversity of the Genus Faecalibacterium.</title>
        <authorList>
            <person name="Benevides L."/>
            <person name="Burman S."/>
            <person name="Martin R."/>
            <person name="Robert V."/>
            <person name="Thomas M."/>
            <person name="Miquel S."/>
            <person name="Chain F."/>
            <person name="Sokol H."/>
            <person name="Bermudez-Humaran L.G."/>
            <person name="Morrison M."/>
            <person name="Langella P."/>
            <person name="Azevedo V.A."/>
            <person name="Chatel J.M."/>
            <person name="Soares S."/>
        </authorList>
    </citation>
    <scope>NUCLEOTIDE SEQUENCE [LARGE SCALE GENOMIC DNA]</scope>
    <source>
        <strain evidence="10 12">CNCM I 4542</strain>
    </source>
</reference>
<evidence type="ECO:0000313" key="12">
    <source>
        <dbReference type="Proteomes" id="UP000221015"/>
    </source>
</evidence>
<comment type="similarity">
    <text evidence="1">Belongs to the carbohydrate kinase pfkB family.</text>
</comment>
<dbReference type="InterPro" id="IPR017583">
    <property type="entry name" value="Tagatose/fructose_Pkinase"/>
</dbReference>
<evidence type="ECO:0000313" key="9">
    <source>
        <dbReference type="EMBL" id="MSC51339.1"/>
    </source>
</evidence>
<dbReference type="PIRSF" id="PIRSF000535">
    <property type="entry name" value="1PFK/6PFK/LacC"/>
    <property type="match status" value="1"/>
</dbReference>
<comment type="catalytic activity">
    <reaction evidence="6">
        <text>D-tagatofuranose 6-phosphate + ATP = D-tagatofuranose 1,6-bisphosphate + ADP + H(+)</text>
        <dbReference type="Rhea" id="RHEA:12420"/>
        <dbReference type="ChEBI" id="CHEBI:15378"/>
        <dbReference type="ChEBI" id="CHEBI:30616"/>
        <dbReference type="ChEBI" id="CHEBI:58694"/>
        <dbReference type="ChEBI" id="CHEBI:58695"/>
        <dbReference type="ChEBI" id="CHEBI:456216"/>
        <dbReference type="EC" id="2.7.1.144"/>
    </reaction>
</comment>
<gene>
    <name evidence="8" type="primary">lacC_1</name>
    <name evidence="10" type="ORF">CGS50_006095</name>
    <name evidence="8" type="ORF">ERS852582_01533</name>
    <name evidence="9" type="ORF">GKE10_05335</name>
</gene>
<evidence type="ECO:0000313" key="11">
    <source>
        <dbReference type="Proteomes" id="UP000095649"/>
    </source>
</evidence>
<evidence type="ECO:0000259" key="7">
    <source>
        <dbReference type="Pfam" id="PF00294"/>
    </source>
</evidence>
<dbReference type="EC" id="2.7.1.144" evidence="6"/>
<dbReference type="GO" id="GO:0005524">
    <property type="term" value="F:ATP binding"/>
    <property type="evidence" value="ECO:0007669"/>
    <property type="project" value="UniProtKB-KW"/>
</dbReference>
<evidence type="ECO:0000256" key="4">
    <source>
        <dbReference type="ARBA" id="ARBA00022777"/>
    </source>
</evidence>
<proteinExistence type="inferred from homology"/>
<evidence type="ECO:0000313" key="8">
    <source>
        <dbReference type="EMBL" id="CUN01123.1"/>
    </source>
</evidence>
<name>A0A173TE55_9FIRM</name>
<dbReference type="CDD" id="cd01164">
    <property type="entry name" value="FruK_PfkB_like"/>
    <property type="match status" value="1"/>
</dbReference>
<dbReference type="Proteomes" id="UP000462091">
    <property type="component" value="Unassembled WGS sequence"/>
</dbReference>
<dbReference type="Gene3D" id="3.40.1190.20">
    <property type="match status" value="1"/>
</dbReference>
<evidence type="ECO:0000256" key="6">
    <source>
        <dbReference type="PIRNR" id="PIRNR000535"/>
    </source>
</evidence>
<dbReference type="RefSeq" id="WP_055186004.1">
    <property type="nucleotide sequence ID" value="NZ_CYXN01000010.1"/>
</dbReference>
<dbReference type="EMBL" id="CYXN01000010">
    <property type="protein sequence ID" value="CUN01123.1"/>
    <property type="molecule type" value="Genomic_DNA"/>
</dbReference>
<dbReference type="GO" id="GO:0008443">
    <property type="term" value="F:phosphofructokinase activity"/>
    <property type="evidence" value="ECO:0007669"/>
    <property type="project" value="TreeGrafter"/>
</dbReference>
<keyword evidence="4 8" id="KW-0418">Kinase</keyword>
<dbReference type="PANTHER" id="PTHR46566">
    <property type="entry name" value="1-PHOSPHOFRUCTOKINASE-RELATED"/>
    <property type="match status" value="1"/>
</dbReference>
<dbReference type="NCBIfam" id="TIGR03168">
    <property type="entry name" value="1-PFK"/>
    <property type="match status" value="1"/>
</dbReference>
<dbReference type="GO" id="GO:0005988">
    <property type="term" value="P:lactose metabolic process"/>
    <property type="evidence" value="ECO:0007669"/>
    <property type="project" value="UniProtKB-KW"/>
</dbReference>
<dbReference type="Pfam" id="PF00294">
    <property type="entry name" value="PfkB"/>
    <property type="match status" value="1"/>
</dbReference>
<dbReference type="GO" id="GO:0009024">
    <property type="term" value="F:tagatose-6-phosphate kinase activity"/>
    <property type="evidence" value="ECO:0007669"/>
    <property type="project" value="UniProtKB-EC"/>
</dbReference>